<keyword evidence="7 14" id="KW-1133">Transmembrane helix</keyword>
<dbReference type="InterPro" id="IPR038377">
    <property type="entry name" value="Na/Glc_symporter_sf"/>
</dbReference>
<dbReference type="InterPro" id="IPR050277">
    <property type="entry name" value="Sodium:Solute_Symporter"/>
</dbReference>
<feature type="transmembrane region" description="Helical" evidence="14">
    <location>
        <begin position="237"/>
        <end position="264"/>
    </location>
</feature>
<keyword evidence="9" id="KW-0406">Ion transport</keyword>
<dbReference type="PANTHER" id="PTHR48086:SF3">
    <property type="entry name" value="SODIUM_PROLINE SYMPORTER"/>
    <property type="match status" value="1"/>
</dbReference>
<evidence type="ECO:0000256" key="11">
    <source>
        <dbReference type="ARBA" id="ARBA00023201"/>
    </source>
</evidence>
<keyword evidence="3" id="KW-0813">Transport</keyword>
<feature type="transmembrane region" description="Helical" evidence="14">
    <location>
        <begin position="437"/>
        <end position="454"/>
    </location>
</feature>
<feature type="transmembrane region" description="Helical" evidence="14">
    <location>
        <begin position="385"/>
        <end position="405"/>
    </location>
</feature>
<keyword evidence="16" id="KW-1185">Reference proteome</keyword>
<name>A0A5C6DP33_9BACT</name>
<comment type="similarity">
    <text evidence="2 13">Belongs to the sodium:solute symporter (SSF) (TC 2.A.21) family.</text>
</comment>
<dbReference type="GO" id="GO:0005886">
    <property type="term" value="C:plasma membrane"/>
    <property type="evidence" value="ECO:0007669"/>
    <property type="project" value="UniProtKB-SubCell"/>
</dbReference>
<evidence type="ECO:0000256" key="1">
    <source>
        <dbReference type="ARBA" id="ARBA00004651"/>
    </source>
</evidence>
<feature type="transmembrane region" description="Helical" evidence="14">
    <location>
        <begin position="411"/>
        <end position="430"/>
    </location>
</feature>
<accession>A0A5C6DP33</accession>
<feature type="transmembrane region" description="Helical" evidence="14">
    <location>
        <begin position="167"/>
        <end position="189"/>
    </location>
</feature>
<evidence type="ECO:0000256" key="8">
    <source>
        <dbReference type="ARBA" id="ARBA00023053"/>
    </source>
</evidence>
<evidence type="ECO:0000313" key="15">
    <source>
        <dbReference type="EMBL" id="TWU38560.1"/>
    </source>
</evidence>
<feature type="transmembrane region" description="Helical" evidence="14">
    <location>
        <begin position="568"/>
        <end position="588"/>
    </location>
</feature>
<evidence type="ECO:0000256" key="10">
    <source>
        <dbReference type="ARBA" id="ARBA00023136"/>
    </source>
</evidence>
<comment type="caution">
    <text evidence="15">The sequence shown here is derived from an EMBL/GenBank/DDBJ whole genome shotgun (WGS) entry which is preliminary data.</text>
</comment>
<keyword evidence="4" id="KW-1003">Cell membrane</keyword>
<sequence length="591" mass="64053">MLSGVTLPVAATAGLHPIDGLVVVLYLIGITIMGIWMGRRITGLDDFFMPRKFGKGMMMMHAFGTGTASDQAVTVSSATFRTGLSGIWYQWLWLFVTPFYWLIAPIFRRFRAITTADVYELRYDRSVAVLFAIVGIASMCIKIGLMLKGAGALVDAGTGGLIDADVAIIAVTLMFVVYGAAGGLGAAIVTDYIQGILTIAFSFMLLPFILWEVGGMSGVRETISNDAMLSLVAPGKISWFFIIMMSFQALVGIVAQPFIMGVCAAGKTEWEGRVGIVGGNLIKRLCTAAWSITAIAAVAWYIQNGNAPSQLDTESLKRTADGIYGEVAYTFLPGLAPGLLGLFLAALLAGVMSSCDSFMISSAALFTENIYKPLRTEVSDKHCIWVGRLASILVVAGGVAFAFWVPSVVKALEIWFMIAPMMGLVFWIGLFWRRMTVAGAWATTVTGFFAWWVSTQPWFINGLGRIPGSQSLRLLWAEGDKIVVYLPWQILFYSLAASAVGIVVSLFTRPVSPDKLNRFYQLSRTPVQPGEEVLQPCTLPTTTQAVDRPMLIRAGGLEIPMPSRTSTIGFMTIWLFVGGIIGAFVWIVSSP</sequence>
<comment type="catalytic activity">
    <reaction evidence="12">
        <text>L-proline(in) + Na(+)(in) = L-proline(out) + Na(+)(out)</text>
        <dbReference type="Rhea" id="RHEA:28967"/>
        <dbReference type="ChEBI" id="CHEBI:29101"/>
        <dbReference type="ChEBI" id="CHEBI:60039"/>
    </reaction>
</comment>
<evidence type="ECO:0000256" key="5">
    <source>
        <dbReference type="ARBA" id="ARBA00022692"/>
    </source>
</evidence>
<proteinExistence type="inferred from homology"/>
<evidence type="ECO:0000256" key="3">
    <source>
        <dbReference type="ARBA" id="ARBA00022448"/>
    </source>
</evidence>
<keyword evidence="5 14" id="KW-0812">Transmembrane</keyword>
<dbReference type="OrthoDB" id="223206at2"/>
<gene>
    <name evidence="15" type="primary">sglT_4</name>
    <name evidence="15" type="ORF">Poly41_30370</name>
</gene>
<feature type="transmembrane region" description="Helical" evidence="14">
    <location>
        <begin position="339"/>
        <end position="365"/>
    </location>
</feature>
<feature type="transmembrane region" description="Helical" evidence="14">
    <location>
        <begin position="127"/>
        <end position="147"/>
    </location>
</feature>
<dbReference type="PROSITE" id="PS50283">
    <property type="entry name" value="NA_SOLUT_SYMP_3"/>
    <property type="match status" value="1"/>
</dbReference>
<evidence type="ECO:0000256" key="13">
    <source>
        <dbReference type="RuleBase" id="RU362091"/>
    </source>
</evidence>
<dbReference type="Proteomes" id="UP000319143">
    <property type="component" value="Unassembled WGS sequence"/>
</dbReference>
<keyword evidence="6" id="KW-0769">Symport</keyword>
<reference evidence="15 16" key="1">
    <citation type="submission" date="2019-02" db="EMBL/GenBank/DDBJ databases">
        <title>Deep-cultivation of Planctomycetes and their phenomic and genomic characterization uncovers novel biology.</title>
        <authorList>
            <person name="Wiegand S."/>
            <person name="Jogler M."/>
            <person name="Boedeker C."/>
            <person name="Pinto D."/>
            <person name="Vollmers J."/>
            <person name="Rivas-Marin E."/>
            <person name="Kohn T."/>
            <person name="Peeters S.H."/>
            <person name="Heuer A."/>
            <person name="Rast P."/>
            <person name="Oberbeckmann S."/>
            <person name="Bunk B."/>
            <person name="Jeske O."/>
            <person name="Meyerdierks A."/>
            <person name="Storesund J.E."/>
            <person name="Kallscheuer N."/>
            <person name="Luecker S."/>
            <person name="Lage O.M."/>
            <person name="Pohl T."/>
            <person name="Merkel B.J."/>
            <person name="Hornburger P."/>
            <person name="Mueller R.-W."/>
            <person name="Bruemmer F."/>
            <person name="Labrenz M."/>
            <person name="Spormann A.M."/>
            <person name="Op Den Camp H."/>
            <person name="Overmann J."/>
            <person name="Amann R."/>
            <person name="Jetten M.S.M."/>
            <person name="Mascher T."/>
            <person name="Medema M.H."/>
            <person name="Devos D.P."/>
            <person name="Kaster A.-K."/>
            <person name="Ovreas L."/>
            <person name="Rohde M."/>
            <person name="Galperin M.Y."/>
            <person name="Jogler C."/>
        </authorList>
    </citation>
    <scope>NUCLEOTIDE SEQUENCE [LARGE SCALE GENOMIC DNA]</scope>
    <source>
        <strain evidence="15 16">Poly41</strain>
    </source>
</reference>
<evidence type="ECO:0000256" key="4">
    <source>
        <dbReference type="ARBA" id="ARBA00022475"/>
    </source>
</evidence>
<evidence type="ECO:0000256" key="6">
    <source>
        <dbReference type="ARBA" id="ARBA00022847"/>
    </source>
</evidence>
<evidence type="ECO:0000256" key="9">
    <source>
        <dbReference type="ARBA" id="ARBA00023065"/>
    </source>
</evidence>
<keyword evidence="10 14" id="KW-0472">Membrane</keyword>
<feature type="transmembrane region" description="Helical" evidence="14">
    <location>
        <begin position="86"/>
        <end position="107"/>
    </location>
</feature>
<feature type="transmembrane region" description="Helical" evidence="14">
    <location>
        <begin position="20"/>
        <end position="38"/>
    </location>
</feature>
<dbReference type="InterPro" id="IPR001734">
    <property type="entry name" value="Na/solute_symporter"/>
</dbReference>
<evidence type="ECO:0000256" key="7">
    <source>
        <dbReference type="ARBA" id="ARBA00022989"/>
    </source>
</evidence>
<organism evidence="15 16">
    <name type="scientific">Novipirellula artificiosorum</name>
    <dbReference type="NCBI Taxonomy" id="2528016"/>
    <lineage>
        <taxon>Bacteria</taxon>
        <taxon>Pseudomonadati</taxon>
        <taxon>Planctomycetota</taxon>
        <taxon>Planctomycetia</taxon>
        <taxon>Pirellulales</taxon>
        <taxon>Pirellulaceae</taxon>
        <taxon>Novipirellula</taxon>
    </lineage>
</organism>
<evidence type="ECO:0000256" key="12">
    <source>
        <dbReference type="ARBA" id="ARBA00033708"/>
    </source>
</evidence>
<dbReference type="GO" id="GO:0015293">
    <property type="term" value="F:symporter activity"/>
    <property type="evidence" value="ECO:0007669"/>
    <property type="project" value="UniProtKB-KW"/>
</dbReference>
<dbReference type="Pfam" id="PF00474">
    <property type="entry name" value="SSF"/>
    <property type="match status" value="1"/>
</dbReference>
<dbReference type="Gene3D" id="1.20.1730.10">
    <property type="entry name" value="Sodium/glucose cotransporter"/>
    <property type="match status" value="1"/>
</dbReference>
<feature type="transmembrane region" description="Helical" evidence="14">
    <location>
        <begin position="285"/>
        <end position="302"/>
    </location>
</feature>
<evidence type="ECO:0000256" key="2">
    <source>
        <dbReference type="ARBA" id="ARBA00006434"/>
    </source>
</evidence>
<feature type="transmembrane region" description="Helical" evidence="14">
    <location>
        <begin position="196"/>
        <end position="217"/>
    </location>
</feature>
<feature type="transmembrane region" description="Helical" evidence="14">
    <location>
        <begin position="490"/>
        <end position="508"/>
    </location>
</feature>
<dbReference type="AlphaFoldDB" id="A0A5C6DP33"/>
<keyword evidence="11" id="KW-0739">Sodium transport</keyword>
<evidence type="ECO:0000256" key="14">
    <source>
        <dbReference type="SAM" id="Phobius"/>
    </source>
</evidence>
<dbReference type="GO" id="GO:0006814">
    <property type="term" value="P:sodium ion transport"/>
    <property type="evidence" value="ECO:0007669"/>
    <property type="project" value="UniProtKB-KW"/>
</dbReference>
<evidence type="ECO:0000313" key="16">
    <source>
        <dbReference type="Proteomes" id="UP000319143"/>
    </source>
</evidence>
<keyword evidence="8" id="KW-0915">Sodium</keyword>
<dbReference type="EMBL" id="SJPV01000004">
    <property type="protein sequence ID" value="TWU38560.1"/>
    <property type="molecule type" value="Genomic_DNA"/>
</dbReference>
<dbReference type="PANTHER" id="PTHR48086">
    <property type="entry name" value="SODIUM/PROLINE SYMPORTER-RELATED"/>
    <property type="match status" value="1"/>
</dbReference>
<comment type="subcellular location">
    <subcellularLocation>
        <location evidence="1">Cell membrane</location>
        <topology evidence="1">Multi-pass membrane protein</topology>
    </subcellularLocation>
</comment>
<protein>
    <submittedName>
        <fullName evidence="15">Sodium/glucose cotransporter</fullName>
    </submittedName>
</protein>